<protein>
    <submittedName>
        <fullName evidence="2">Uncharacterized protein</fullName>
    </submittedName>
</protein>
<keyword evidence="3" id="KW-1185">Reference proteome</keyword>
<accession>A0A0B6TVC0</accession>
<proteinExistence type="predicted"/>
<dbReference type="HOGENOM" id="CLU_091279_0_0_11"/>
<keyword evidence="1" id="KW-0812">Transmembrane</keyword>
<gene>
    <name evidence="2" type="ORF">B840_05375</name>
</gene>
<keyword evidence="1" id="KW-0472">Membrane</keyword>
<dbReference type="KEGG" id="cmq:B840_05375"/>
<sequence length="266" mass="27987">MRHKFCDNKIIRFTSKRITITEVVAPVSLPPVAGSVSGPSSSSLTGTVYRTLALIVGVIILAVGIAALAGGRFADGFIAEEMDRQNITMPTAEAIDGQLAGGRIDQHAAEELRPFAGELMSNGNHAKAYAGYIQDHMAASGAASGLPPEKATYSGIGSAYSEVQAELTGEVAARNPQASEEDISALVAQEIADSTSRYGTAREAASLDLLRFDTMFNGNMLVGTLLNVYGWGLIGTIATWAGVALVFFGALLILGGFLLRPRPNRR</sequence>
<dbReference type="STRING" id="1224162.B840_05375"/>
<evidence type="ECO:0000313" key="3">
    <source>
        <dbReference type="Proteomes" id="UP000031928"/>
    </source>
</evidence>
<keyword evidence="1" id="KW-1133">Transmembrane helix</keyword>
<reference evidence="2 3" key="1">
    <citation type="submission" date="2014-05" db="EMBL/GenBank/DDBJ databases">
        <title>Complete genome sequence of Corynebacterium marinum DSM 44953.</title>
        <authorList>
            <person name="Schaffert L."/>
            <person name="Albersmeier A."/>
            <person name="Kalinowski J."/>
            <person name="Ruckert C."/>
        </authorList>
    </citation>
    <scope>NUCLEOTIDE SEQUENCE [LARGE SCALE GENOMIC DNA]</scope>
    <source>
        <strain evidence="2 3">DSM 44953</strain>
    </source>
</reference>
<dbReference type="Proteomes" id="UP000031928">
    <property type="component" value="Chromosome"/>
</dbReference>
<evidence type="ECO:0000313" key="2">
    <source>
        <dbReference type="EMBL" id="AJK68691.1"/>
    </source>
</evidence>
<organism evidence="2 3">
    <name type="scientific">Corynebacterium marinum DSM 44953</name>
    <dbReference type="NCBI Taxonomy" id="1224162"/>
    <lineage>
        <taxon>Bacteria</taxon>
        <taxon>Bacillati</taxon>
        <taxon>Actinomycetota</taxon>
        <taxon>Actinomycetes</taxon>
        <taxon>Mycobacteriales</taxon>
        <taxon>Corynebacteriaceae</taxon>
        <taxon>Corynebacterium</taxon>
    </lineage>
</organism>
<dbReference type="AlphaFoldDB" id="A0A0B6TVC0"/>
<evidence type="ECO:0000256" key="1">
    <source>
        <dbReference type="SAM" id="Phobius"/>
    </source>
</evidence>
<name>A0A0B6TVC0_9CORY</name>
<feature type="transmembrane region" description="Helical" evidence="1">
    <location>
        <begin position="240"/>
        <end position="259"/>
    </location>
</feature>
<feature type="transmembrane region" description="Helical" evidence="1">
    <location>
        <begin position="52"/>
        <end position="74"/>
    </location>
</feature>
<dbReference type="EMBL" id="CP007790">
    <property type="protein sequence ID" value="AJK68691.1"/>
    <property type="molecule type" value="Genomic_DNA"/>
</dbReference>